<dbReference type="Proteomes" id="UP000324632">
    <property type="component" value="Chromosome 16"/>
</dbReference>
<name>A0A5A9NLP2_9TELE</name>
<gene>
    <name evidence="1" type="ORF">E1301_Tti013027</name>
</gene>
<proteinExistence type="predicted"/>
<evidence type="ECO:0000313" key="1">
    <source>
        <dbReference type="EMBL" id="KAA0710650.1"/>
    </source>
</evidence>
<accession>A0A5A9NLP2</accession>
<comment type="caution">
    <text evidence="1">The sequence shown here is derived from an EMBL/GenBank/DDBJ whole genome shotgun (WGS) entry which is preliminary data.</text>
</comment>
<reference evidence="1 2" key="1">
    <citation type="journal article" date="2019" name="Mol. Ecol. Resour.">
        <title>Chromosome-level genome assembly of Triplophysa tibetana, a fish adapted to the harsh high-altitude environment of the Tibetan Plateau.</title>
        <authorList>
            <person name="Yang X."/>
            <person name="Liu H."/>
            <person name="Ma Z."/>
            <person name="Zou Y."/>
            <person name="Zou M."/>
            <person name="Mao Y."/>
            <person name="Li X."/>
            <person name="Wang H."/>
            <person name="Chen T."/>
            <person name="Wang W."/>
            <person name="Yang R."/>
        </authorList>
    </citation>
    <scope>NUCLEOTIDE SEQUENCE [LARGE SCALE GENOMIC DNA]</scope>
    <source>
        <strain evidence="1">TTIB1903HZAU</strain>
        <tissue evidence="1">Muscle</tissue>
    </source>
</reference>
<protein>
    <submittedName>
        <fullName evidence="1">Uncharacterized protein</fullName>
    </submittedName>
</protein>
<keyword evidence="2" id="KW-1185">Reference proteome</keyword>
<organism evidence="1 2">
    <name type="scientific">Triplophysa tibetana</name>
    <dbReference type="NCBI Taxonomy" id="1572043"/>
    <lineage>
        <taxon>Eukaryota</taxon>
        <taxon>Metazoa</taxon>
        <taxon>Chordata</taxon>
        <taxon>Craniata</taxon>
        <taxon>Vertebrata</taxon>
        <taxon>Euteleostomi</taxon>
        <taxon>Actinopterygii</taxon>
        <taxon>Neopterygii</taxon>
        <taxon>Teleostei</taxon>
        <taxon>Ostariophysi</taxon>
        <taxon>Cypriniformes</taxon>
        <taxon>Nemacheilidae</taxon>
        <taxon>Triplophysa</taxon>
    </lineage>
</organism>
<dbReference type="AlphaFoldDB" id="A0A5A9NLP2"/>
<evidence type="ECO:0000313" key="2">
    <source>
        <dbReference type="Proteomes" id="UP000324632"/>
    </source>
</evidence>
<dbReference type="EMBL" id="SOYY01000016">
    <property type="protein sequence ID" value="KAA0710650.1"/>
    <property type="molecule type" value="Genomic_DNA"/>
</dbReference>
<dbReference type="Gene3D" id="3.90.1720.10">
    <property type="entry name" value="endopeptidase domain like (from Nostoc punctiforme)"/>
    <property type="match status" value="1"/>
</dbReference>
<sequence>MQYSTSIIRGTASAFLKAQMVTLKDYNFLMSQTSTRFKEVLKGQGAKFDSKTLKEGDLIVIIKDELNAGIYCGNNEVIRSRAPPVTQSLLLPLQTATVSKLSLKNFLRGNDYHIMRLPSIPKNFSDKVSEAMDSSETYNVWSNNSVHFAMKLLELEAKPLQKCNTDTNGFWPNLFDRKGCWKFPQWGFKGHGHDEINNKV</sequence>